<dbReference type="Gene3D" id="2.70.210.12">
    <property type="entry name" value="GTP1/OBG domain"/>
    <property type="match status" value="1"/>
</dbReference>
<comment type="function">
    <text evidence="8">An essential GTPase which binds GTP, GDP and possibly (p)ppGpp with moderate affinity, with high nucleotide exchange rates and a fairly low GTP hydrolysis rate. Plays a role in control of the cell cycle, stress response, ribosome biogenesis and in those bacteria that undergo differentiation, in morphogenesis control.</text>
</comment>
<comment type="subcellular location">
    <subcellularLocation>
        <location evidence="8">Cytoplasm</location>
    </subcellularLocation>
</comment>
<dbReference type="GO" id="GO:0005737">
    <property type="term" value="C:cytoplasm"/>
    <property type="evidence" value="ECO:0007669"/>
    <property type="project" value="UniProtKB-SubCell"/>
</dbReference>
<dbReference type="AlphaFoldDB" id="A0AAE7JPF3"/>
<dbReference type="InterPro" id="IPR045086">
    <property type="entry name" value="OBG_GTPase"/>
</dbReference>
<evidence type="ECO:0000256" key="3">
    <source>
        <dbReference type="ARBA" id="ARBA00022723"/>
    </source>
</evidence>
<dbReference type="GO" id="GO:0000287">
    <property type="term" value="F:magnesium ion binding"/>
    <property type="evidence" value="ECO:0007669"/>
    <property type="project" value="InterPro"/>
</dbReference>
<dbReference type="InterPro" id="IPR036726">
    <property type="entry name" value="GTP1_OBG_dom_sf"/>
</dbReference>
<feature type="binding site" evidence="8">
    <location>
        <begin position="324"/>
        <end position="326"/>
    </location>
    <ligand>
        <name>GTP</name>
        <dbReference type="ChEBI" id="CHEBI:37565"/>
    </ligand>
</feature>
<dbReference type="Proteomes" id="UP000509722">
    <property type="component" value="Chromosome"/>
</dbReference>
<evidence type="ECO:0000256" key="2">
    <source>
        <dbReference type="ARBA" id="ARBA00022490"/>
    </source>
</evidence>
<comment type="subunit">
    <text evidence="8">Monomer.</text>
</comment>
<keyword evidence="6 8" id="KW-0460">Magnesium</keyword>
<dbReference type="GO" id="GO:0005525">
    <property type="term" value="F:GTP binding"/>
    <property type="evidence" value="ECO:0007669"/>
    <property type="project" value="UniProtKB-UniRule"/>
</dbReference>
<comment type="similarity">
    <text evidence="1 8">Belongs to the TRAFAC class OBG-HflX-like GTPase superfamily. OBG GTPase family.</text>
</comment>
<feature type="binding site" evidence="8">
    <location>
        <begin position="211"/>
        <end position="214"/>
    </location>
    <ligand>
        <name>GTP</name>
        <dbReference type="ChEBI" id="CHEBI:37565"/>
    </ligand>
</feature>
<feature type="binding site" evidence="8">
    <location>
        <begin position="189"/>
        <end position="193"/>
    </location>
    <ligand>
        <name>GTP</name>
        <dbReference type="ChEBI" id="CHEBI:37565"/>
    </ligand>
</feature>
<evidence type="ECO:0000256" key="8">
    <source>
        <dbReference type="HAMAP-Rule" id="MF_01454"/>
    </source>
</evidence>
<dbReference type="InterPro" id="IPR006074">
    <property type="entry name" value="GTP1-OBG_CS"/>
</dbReference>
<dbReference type="GO" id="GO:0042254">
    <property type="term" value="P:ribosome biogenesis"/>
    <property type="evidence" value="ECO:0007669"/>
    <property type="project" value="UniProtKB-UniRule"/>
</dbReference>
<dbReference type="SUPFAM" id="SSF52540">
    <property type="entry name" value="P-loop containing nucleoside triphosphate hydrolases"/>
    <property type="match status" value="1"/>
</dbReference>
<dbReference type="NCBIfam" id="NF008956">
    <property type="entry name" value="PRK12299.1"/>
    <property type="match status" value="1"/>
</dbReference>
<name>A0AAE7JPF3_9BACT</name>
<dbReference type="Pfam" id="PF01926">
    <property type="entry name" value="MMR_HSR1"/>
    <property type="match status" value="1"/>
</dbReference>
<dbReference type="GO" id="GO:0003924">
    <property type="term" value="F:GTPase activity"/>
    <property type="evidence" value="ECO:0007669"/>
    <property type="project" value="UniProtKB-UniRule"/>
</dbReference>
<evidence type="ECO:0000256" key="7">
    <source>
        <dbReference type="ARBA" id="ARBA00023134"/>
    </source>
</evidence>
<dbReference type="CDD" id="cd01898">
    <property type="entry name" value="Obg"/>
    <property type="match status" value="1"/>
</dbReference>
<dbReference type="Gene3D" id="3.40.50.300">
    <property type="entry name" value="P-loop containing nucleotide triphosphate hydrolases"/>
    <property type="match status" value="1"/>
</dbReference>
<feature type="binding site" evidence="8">
    <location>
        <position position="191"/>
    </location>
    <ligand>
        <name>Mg(2+)</name>
        <dbReference type="ChEBI" id="CHEBI:18420"/>
    </ligand>
</feature>
<dbReference type="PIRSF" id="PIRSF002401">
    <property type="entry name" value="GTP_bd_Obg/CgtA"/>
    <property type="match status" value="1"/>
</dbReference>
<evidence type="ECO:0000256" key="1">
    <source>
        <dbReference type="ARBA" id="ARBA00007699"/>
    </source>
</evidence>
<feature type="region of interest" description="Disordered" evidence="9">
    <location>
        <begin position="11"/>
        <end position="35"/>
    </location>
</feature>
<evidence type="ECO:0000313" key="13">
    <source>
        <dbReference type="Proteomes" id="UP000509722"/>
    </source>
</evidence>
<keyword evidence="5 8" id="KW-0378">Hydrolase</keyword>
<dbReference type="PRINTS" id="PR00326">
    <property type="entry name" value="GTP1OBG"/>
</dbReference>
<dbReference type="PROSITE" id="PS51883">
    <property type="entry name" value="OBG"/>
    <property type="match status" value="1"/>
</dbReference>
<dbReference type="PANTHER" id="PTHR11702">
    <property type="entry name" value="DEVELOPMENTALLY REGULATED GTP-BINDING PROTEIN-RELATED"/>
    <property type="match status" value="1"/>
</dbReference>
<evidence type="ECO:0000256" key="4">
    <source>
        <dbReference type="ARBA" id="ARBA00022741"/>
    </source>
</evidence>
<dbReference type="PROSITE" id="PS00905">
    <property type="entry name" value="GTP1_OBG"/>
    <property type="match status" value="1"/>
</dbReference>
<reference evidence="12 13" key="1">
    <citation type="submission" date="2020-05" db="EMBL/GenBank/DDBJ databases">
        <title>Complete genome sequencing of Campylobacter and Arcobacter type strains.</title>
        <authorList>
            <person name="Miller W.G."/>
            <person name="Yee E."/>
        </authorList>
    </citation>
    <scope>NUCLEOTIDE SEQUENCE [LARGE SCALE GENOMIC DNA]</scope>
    <source>
        <strain evidence="12 13">LMG 6451</strain>
    </source>
</reference>
<dbReference type="EC" id="3.6.5.-" evidence="8"/>
<evidence type="ECO:0000259" key="11">
    <source>
        <dbReference type="PROSITE" id="PS51883"/>
    </source>
</evidence>
<dbReference type="EMBL" id="CP053832">
    <property type="protein sequence ID" value="QKF84073.1"/>
    <property type="molecule type" value="Genomic_DNA"/>
</dbReference>
<keyword evidence="4 8" id="KW-0547">Nucleotide-binding</keyword>
<dbReference type="InterPro" id="IPR027417">
    <property type="entry name" value="P-loop_NTPase"/>
</dbReference>
<dbReference type="FunFam" id="2.70.210.12:FF:000001">
    <property type="entry name" value="GTPase Obg"/>
    <property type="match status" value="1"/>
</dbReference>
<feature type="binding site" evidence="8">
    <location>
        <begin position="279"/>
        <end position="282"/>
    </location>
    <ligand>
        <name>GTP</name>
        <dbReference type="ChEBI" id="CHEBI:37565"/>
    </ligand>
</feature>
<sequence>MFIDSVKFSVKAGKGGPGSRSFRREKYVPLGGPDGGDGGDGGDVYFLVDNNTHALLSYRGKKHFKAKNGEPGGGKGMTGKNGEDLVLKVPAGTQVLDENGEILLDLVEPNKKVLFLKGGKGGLGNARFKNSTNQTPNYAQSGLEGESKTISLELKLIGDVGLVGFPNVGKSTLISTISNAKPQIANYEFTTLSPKLGMVKINDFNSFIMADIPGIIEGASDGRGLGMDFLRHIERNKILLFVLDVANYRNLNEQFLTLKDEISKFSKNLANKAFAIALTKAEICENLDTVYNDFLKEFDFEKKQNLDISNKFDIKKPYFVLPISSVSNLNLDKLKNYLFEMLRVLK</sequence>
<dbReference type="GeneID" id="77175469"/>
<protein>
    <recommendedName>
        <fullName evidence="8">GTPase Obg</fullName>
        <ecNumber evidence="8">3.6.5.-</ecNumber>
    </recommendedName>
    <alternativeName>
        <fullName evidence="8">GTP-binding protein Obg</fullName>
    </alternativeName>
</protein>
<evidence type="ECO:0000313" key="12">
    <source>
        <dbReference type="EMBL" id="QKF84073.1"/>
    </source>
</evidence>
<dbReference type="HAMAP" id="MF_01454">
    <property type="entry name" value="GTPase_Obg"/>
    <property type="match status" value="1"/>
</dbReference>
<accession>A0AAE7JPF3</accession>
<proteinExistence type="inferred from homology"/>
<feature type="domain" description="OBG-type G" evidence="10">
    <location>
        <begin position="158"/>
        <end position="343"/>
    </location>
</feature>
<dbReference type="PROSITE" id="PS51710">
    <property type="entry name" value="G_OBG"/>
    <property type="match status" value="1"/>
</dbReference>
<dbReference type="GO" id="GO:0043022">
    <property type="term" value="F:ribosome binding"/>
    <property type="evidence" value="ECO:0007669"/>
    <property type="project" value="UniProtKB-ARBA"/>
</dbReference>
<dbReference type="InterPro" id="IPR006073">
    <property type="entry name" value="GTP-bd"/>
</dbReference>
<keyword evidence="2 8" id="KW-0963">Cytoplasm</keyword>
<dbReference type="InterPro" id="IPR014100">
    <property type="entry name" value="GTP-bd_Obg/CgtA"/>
</dbReference>
<gene>
    <name evidence="12" type="primary">obgE</name>
    <name evidence="8" type="synonym">obg</name>
    <name evidence="12" type="ORF">CURT_0561</name>
</gene>
<evidence type="ECO:0000256" key="6">
    <source>
        <dbReference type="ARBA" id="ARBA00022842"/>
    </source>
</evidence>
<organism evidence="12 13">
    <name type="scientific">Campylobacter ureolyticus</name>
    <dbReference type="NCBI Taxonomy" id="827"/>
    <lineage>
        <taxon>Bacteria</taxon>
        <taxon>Pseudomonadati</taxon>
        <taxon>Campylobacterota</taxon>
        <taxon>Epsilonproteobacteria</taxon>
        <taxon>Campylobacterales</taxon>
        <taxon>Campylobacteraceae</taxon>
        <taxon>Campylobacter</taxon>
    </lineage>
</organism>
<evidence type="ECO:0000256" key="5">
    <source>
        <dbReference type="ARBA" id="ARBA00022801"/>
    </source>
</evidence>
<dbReference type="SUPFAM" id="SSF82051">
    <property type="entry name" value="Obg GTP-binding protein N-terminal domain"/>
    <property type="match status" value="1"/>
</dbReference>
<dbReference type="NCBIfam" id="TIGR02729">
    <property type="entry name" value="Obg_CgtA"/>
    <property type="match status" value="1"/>
</dbReference>
<dbReference type="NCBIfam" id="NF008955">
    <property type="entry name" value="PRK12297.1"/>
    <property type="match status" value="1"/>
</dbReference>
<feature type="binding site" evidence="8">
    <location>
        <begin position="164"/>
        <end position="171"/>
    </location>
    <ligand>
        <name>GTP</name>
        <dbReference type="ChEBI" id="CHEBI:37565"/>
    </ligand>
</feature>
<dbReference type="PANTHER" id="PTHR11702:SF31">
    <property type="entry name" value="MITOCHONDRIAL RIBOSOME-ASSOCIATED GTPASE 2"/>
    <property type="match status" value="1"/>
</dbReference>
<evidence type="ECO:0000259" key="10">
    <source>
        <dbReference type="PROSITE" id="PS51710"/>
    </source>
</evidence>
<feature type="binding site" evidence="8">
    <location>
        <position position="171"/>
    </location>
    <ligand>
        <name>Mg(2+)</name>
        <dbReference type="ChEBI" id="CHEBI:18420"/>
    </ligand>
</feature>
<keyword evidence="7 8" id="KW-0342">GTP-binding</keyword>
<evidence type="ECO:0000256" key="9">
    <source>
        <dbReference type="SAM" id="MobiDB-lite"/>
    </source>
</evidence>
<dbReference type="Pfam" id="PF01018">
    <property type="entry name" value="GTP1_OBG"/>
    <property type="match status" value="1"/>
</dbReference>
<keyword evidence="3 8" id="KW-0479">Metal-binding</keyword>
<dbReference type="InterPro" id="IPR031167">
    <property type="entry name" value="G_OBG"/>
</dbReference>
<feature type="domain" description="Obg" evidence="11">
    <location>
        <begin position="1"/>
        <end position="157"/>
    </location>
</feature>
<comment type="cofactor">
    <cofactor evidence="8">
        <name>Mg(2+)</name>
        <dbReference type="ChEBI" id="CHEBI:18420"/>
    </cofactor>
</comment>
<dbReference type="RefSeq" id="WP_018713270.1">
    <property type="nucleotide sequence ID" value="NZ_CP053832.1"/>
</dbReference>
<dbReference type="InterPro" id="IPR006169">
    <property type="entry name" value="GTP1_OBG_dom"/>
</dbReference>